<evidence type="ECO:0008006" key="4">
    <source>
        <dbReference type="Google" id="ProtNLM"/>
    </source>
</evidence>
<name>A0ABU2H4E1_9ACTN</name>
<evidence type="ECO:0000256" key="1">
    <source>
        <dbReference type="SAM" id="MobiDB-lite"/>
    </source>
</evidence>
<feature type="region of interest" description="Disordered" evidence="1">
    <location>
        <begin position="239"/>
        <end position="352"/>
    </location>
</feature>
<dbReference type="EMBL" id="JAVLVT010000003">
    <property type="protein sequence ID" value="MDS1270156.1"/>
    <property type="molecule type" value="Genomic_DNA"/>
</dbReference>
<sequence>MFMRRGLGRRWGCGLAVGLVAATVACGDADNNGDGNGEDQPQLSGLALVYRGYDGGDPEEDQALVFTDPDTGAQRAVLELPDGVLDPMVADVAVHLRFSEDWRLLAYSPPGGDTVHVAQLDADDSAYEVAVSLRPDQGATYQDPRIHDERIWFTAHQPPAESVPGRQGAGTTRVMSVPLDDPESTPREEAVLGETGPEPQEWQLTPDGTVHVREQVQVEQIPDVDGQLSVRRSGGHVMNASYAEGGQQWSSRSIDPVWGGDTTILTPERESADQGGAPEQPQAEADSSEEPGDQPGAARMVTLSESTDPDNTDTNDTGGEEETAQDGAGGEETQEPTAAAAPESADITELLPADAGPMVQYVPAPDRDALLVQSPTAWYRVEVTDGTPQEPEELFEAPADASLAGSPVAAGWKHG</sequence>
<dbReference type="RefSeq" id="WP_310911695.1">
    <property type="nucleotide sequence ID" value="NZ_JAVLVT010000003.1"/>
</dbReference>
<organism evidence="2 3">
    <name type="scientific">Lipingzhangella rawalii</name>
    <dbReference type="NCBI Taxonomy" id="2055835"/>
    <lineage>
        <taxon>Bacteria</taxon>
        <taxon>Bacillati</taxon>
        <taxon>Actinomycetota</taxon>
        <taxon>Actinomycetes</taxon>
        <taxon>Streptosporangiales</taxon>
        <taxon>Nocardiopsidaceae</taxon>
        <taxon>Lipingzhangella</taxon>
    </lineage>
</organism>
<dbReference type="PROSITE" id="PS51257">
    <property type="entry name" value="PROKAR_LIPOPROTEIN"/>
    <property type="match status" value="1"/>
</dbReference>
<comment type="caution">
    <text evidence="2">The sequence shown here is derived from an EMBL/GenBank/DDBJ whole genome shotgun (WGS) entry which is preliminary data.</text>
</comment>
<evidence type="ECO:0000313" key="2">
    <source>
        <dbReference type="EMBL" id="MDS1270156.1"/>
    </source>
</evidence>
<keyword evidence="3" id="KW-1185">Reference proteome</keyword>
<feature type="compositionally biased region" description="Low complexity" evidence="1">
    <location>
        <begin position="335"/>
        <end position="345"/>
    </location>
</feature>
<accession>A0ABU2H4E1</accession>
<proteinExistence type="predicted"/>
<feature type="region of interest" description="Disordered" evidence="1">
    <location>
        <begin position="177"/>
        <end position="203"/>
    </location>
</feature>
<protein>
    <recommendedName>
        <fullName evidence="4">Secreted protein</fullName>
    </recommendedName>
</protein>
<feature type="compositionally biased region" description="Acidic residues" evidence="1">
    <location>
        <begin position="307"/>
        <end position="324"/>
    </location>
</feature>
<evidence type="ECO:0000313" key="3">
    <source>
        <dbReference type="Proteomes" id="UP001250214"/>
    </source>
</evidence>
<dbReference type="Proteomes" id="UP001250214">
    <property type="component" value="Unassembled WGS sequence"/>
</dbReference>
<gene>
    <name evidence="2" type="ORF">RIF23_07600</name>
</gene>
<reference evidence="3" key="1">
    <citation type="submission" date="2023-07" db="EMBL/GenBank/DDBJ databases">
        <title>Novel species in the genus Lipingzhangella isolated from Sambhar Salt Lake.</title>
        <authorList>
            <person name="Jiya N."/>
            <person name="Kajale S."/>
            <person name="Sharma A."/>
        </authorList>
    </citation>
    <scope>NUCLEOTIDE SEQUENCE [LARGE SCALE GENOMIC DNA]</scope>
    <source>
        <strain evidence="3">LS1_29</strain>
    </source>
</reference>